<evidence type="ECO:0000313" key="2">
    <source>
        <dbReference type="Proteomes" id="UP000036520"/>
    </source>
</evidence>
<dbReference type="STRING" id="320787.CA2015_3407"/>
<dbReference type="AlphaFoldDB" id="A0A0H4PE94"/>
<evidence type="ECO:0008006" key="3">
    <source>
        <dbReference type="Google" id="ProtNLM"/>
    </source>
</evidence>
<protein>
    <recommendedName>
        <fullName evidence="3">Lipoprotein</fullName>
    </recommendedName>
</protein>
<dbReference type="Proteomes" id="UP000036520">
    <property type="component" value="Chromosome"/>
</dbReference>
<gene>
    <name evidence="1" type="ORF">CA2015_3407</name>
</gene>
<sequence>MKVMKYLFPILFIVLLAGGCNFSKDNSVQFDLVVLDTLRIPFAGDIHAGTYAYNTGLIYNYQSGEYLKFDSSGNVLAKNTIPAQGKDGLFYVNGLKITNSGTILAKSIREEIGLLDENLTLIKKTRMPFPNGSLDLKRNQNAIEIYKNQLLLFHPGRDNKSPYELGYYKNNYLLEKLDPNTGQASPFLKLSPESQYQENLHFEPPTALINRAGNVLYFAFNKEPLISAYDLEKNGELVNSIPLDSEGFVQIKGQKLPLGNDGSVVVEGEITNLIALKNGFAVVYINGLTEEAAQSNSIPGQQLKIYSNETGWSKPIELPLNILFLLNFAVDGQSFYALTNPASLPAGNNQAIVLKMQLKPN</sequence>
<dbReference type="PROSITE" id="PS51257">
    <property type="entry name" value="PROKAR_LIPOPROTEIN"/>
    <property type="match status" value="1"/>
</dbReference>
<evidence type="ECO:0000313" key="1">
    <source>
        <dbReference type="EMBL" id="AKP52796.1"/>
    </source>
</evidence>
<organism evidence="1 2">
    <name type="scientific">Cyclobacterium amurskyense</name>
    <dbReference type="NCBI Taxonomy" id="320787"/>
    <lineage>
        <taxon>Bacteria</taxon>
        <taxon>Pseudomonadati</taxon>
        <taxon>Bacteroidota</taxon>
        <taxon>Cytophagia</taxon>
        <taxon>Cytophagales</taxon>
        <taxon>Cyclobacteriaceae</taxon>
        <taxon>Cyclobacterium</taxon>
    </lineage>
</organism>
<reference evidence="1 2" key="1">
    <citation type="submission" date="2015-07" db="EMBL/GenBank/DDBJ databases">
        <authorList>
            <person name="Kim K.M."/>
        </authorList>
    </citation>
    <scope>NUCLEOTIDE SEQUENCE [LARGE SCALE GENOMIC DNA]</scope>
    <source>
        <strain evidence="1 2">KCTC 12363</strain>
    </source>
</reference>
<dbReference type="KEGG" id="camu:CA2015_3407"/>
<proteinExistence type="predicted"/>
<dbReference type="EMBL" id="CP012040">
    <property type="protein sequence ID" value="AKP52796.1"/>
    <property type="molecule type" value="Genomic_DNA"/>
</dbReference>
<keyword evidence="2" id="KW-1185">Reference proteome</keyword>
<accession>A0A0H4PE94</accession>
<name>A0A0H4PE94_9BACT</name>